<comment type="caution">
    <text evidence="1">The sequence shown here is derived from an EMBL/GenBank/DDBJ whole genome shotgun (WGS) entry which is preliminary data.</text>
</comment>
<dbReference type="AlphaFoldDB" id="A0A645J0R8"/>
<reference evidence="1" key="1">
    <citation type="submission" date="2019-08" db="EMBL/GenBank/DDBJ databases">
        <authorList>
            <person name="Kucharzyk K."/>
            <person name="Murdoch R.W."/>
            <person name="Higgins S."/>
            <person name="Loffler F."/>
        </authorList>
    </citation>
    <scope>NUCLEOTIDE SEQUENCE</scope>
</reference>
<dbReference type="EMBL" id="VSSQ01128414">
    <property type="protein sequence ID" value="MPN57181.1"/>
    <property type="molecule type" value="Genomic_DNA"/>
</dbReference>
<protein>
    <submittedName>
        <fullName evidence="1">Uncharacterized protein</fullName>
    </submittedName>
</protein>
<name>A0A645J0R8_9ZZZZ</name>
<accession>A0A645J0R8</accession>
<sequence>MVAVPAHAAADMKQHLIEELQHGGNLRADDLGRMKMSRVQRIEHLPANGIPKRILVACDRVALHAEAEELALHRGKNRMFVIGSGEDFIQRTGHDLAVPNRIRTGVFVAVRHPEIHRAGLSRARRKRARNLKAALAVLHPETALFLIKAAQGKIPVHHGVRKIGRVKV</sequence>
<proteinExistence type="predicted"/>
<organism evidence="1">
    <name type="scientific">bioreactor metagenome</name>
    <dbReference type="NCBI Taxonomy" id="1076179"/>
    <lineage>
        <taxon>unclassified sequences</taxon>
        <taxon>metagenomes</taxon>
        <taxon>ecological metagenomes</taxon>
    </lineage>
</organism>
<gene>
    <name evidence="1" type="ORF">SDC9_204875</name>
</gene>
<evidence type="ECO:0000313" key="1">
    <source>
        <dbReference type="EMBL" id="MPN57181.1"/>
    </source>
</evidence>